<dbReference type="PANTHER" id="PTHR35357:SF17">
    <property type="entry name" value="PECTINESTERASE INHIBITOR 12"/>
    <property type="match status" value="1"/>
</dbReference>
<evidence type="ECO:0000256" key="3">
    <source>
        <dbReference type="ARBA" id="ARBA00038471"/>
    </source>
</evidence>
<dbReference type="EMBL" id="OOIL02000547">
    <property type="protein sequence ID" value="VFQ66314.1"/>
    <property type="molecule type" value="Genomic_DNA"/>
</dbReference>
<evidence type="ECO:0000259" key="6">
    <source>
        <dbReference type="SMART" id="SM00856"/>
    </source>
</evidence>
<evidence type="ECO:0000256" key="1">
    <source>
        <dbReference type="ARBA" id="ARBA00022729"/>
    </source>
</evidence>
<dbReference type="GO" id="GO:0004857">
    <property type="term" value="F:enzyme inhibitor activity"/>
    <property type="evidence" value="ECO:0007669"/>
    <property type="project" value="InterPro"/>
</dbReference>
<dbReference type="AlphaFoldDB" id="A0A484KQU8"/>
<feature type="domain" description="Pectinesterase inhibitor" evidence="6">
    <location>
        <begin position="43"/>
        <end position="198"/>
    </location>
</feature>
<dbReference type="CDD" id="cd15795">
    <property type="entry name" value="PMEI-Pla_a_1_like"/>
    <property type="match status" value="1"/>
</dbReference>
<dbReference type="InterPro" id="IPR006501">
    <property type="entry name" value="Pectinesterase_inhib_dom"/>
</dbReference>
<dbReference type="FunFam" id="1.20.140.40:FF:000002">
    <property type="entry name" value="Putative invertase inhibitor"/>
    <property type="match status" value="1"/>
</dbReference>
<protein>
    <recommendedName>
        <fullName evidence="6">Pectinesterase inhibitor domain-containing protein</fullName>
    </recommendedName>
</protein>
<feature type="chain" id="PRO_5019771208" description="Pectinesterase inhibitor domain-containing protein" evidence="5">
    <location>
        <begin position="44"/>
        <end position="209"/>
    </location>
</feature>
<dbReference type="SMART" id="SM00856">
    <property type="entry name" value="PMEI"/>
    <property type="match status" value="1"/>
</dbReference>
<dbReference type="OrthoDB" id="1915198at2759"/>
<evidence type="ECO:0000256" key="4">
    <source>
        <dbReference type="SAM" id="MobiDB-lite"/>
    </source>
</evidence>
<evidence type="ECO:0000256" key="5">
    <source>
        <dbReference type="SAM" id="SignalP"/>
    </source>
</evidence>
<dbReference type="InterPro" id="IPR034088">
    <property type="entry name" value="Pla_a_1-like"/>
</dbReference>
<dbReference type="NCBIfam" id="TIGR01614">
    <property type="entry name" value="PME_inhib"/>
    <property type="match status" value="1"/>
</dbReference>
<evidence type="ECO:0000256" key="2">
    <source>
        <dbReference type="ARBA" id="ARBA00023157"/>
    </source>
</evidence>
<dbReference type="InterPro" id="IPR035513">
    <property type="entry name" value="Invertase/methylesterase_inhib"/>
</dbReference>
<sequence length="209" mass="22836">MPYHIKPHMKKMTTPPPPPPHTSSLLLLSLLLAAASVIHGTAAAEDLIKKTCKALAKEDSNVQYGFCAAALAAAPASGCATLRGLTSISIRLIRYNVTDTRCRIKQMLRDKRAPRRDRYAELCLRDCLEMYSGAVSDAKAAMREYNSGRLAEASVHLSAVLDAASTCEDGFEERRGEASPLKKRNNDTFQLSAMALTLVHDLQTAQLKH</sequence>
<reference evidence="7 8" key="1">
    <citation type="submission" date="2018-04" db="EMBL/GenBank/DDBJ databases">
        <authorList>
            <person name="Vogel A."/>
        </authorList>
    </citation>
    <scope>NUCLEOTIDE SEQUENCE [LARGE SCALE GENOMIC DNA]</scope>
</reference>
<accession>A0A484KQU8</accession>
<keyword evidence="2" id="KW-1015">Disulfide bond</keyword>
<dbReference type="Pfam" id="PF04043">
    <property type="entry name" value="PMEI"/>
    <property type="match status" value="1"/>
</dbReference>
<dbReference type="PANTHER" id="PTHR35357">
    <property type="entry name" value="OS02G0537100 PROTEIN"/>
    <property type="match status" value="1"/>
</dbReference>
<evidence type="ECO:0000313" key="7">
    <source>
        <dbReference type="EMBL" id="VFQ66314.1"/>
    </source>
</evidence>
<dbReference type="Proteomes" id="UP000595140">
    <property type="component" value="Unassembled WGS sequence"/>
</dbReference>
<proteinExistence type="inferred from homology"/>
<feature type="signal peptide" evidence="5">
    <location>
        <begin position="1"/>
        <end position="43"/>
    </location>
</feature>
<organism evidence="7 8">
    <name type="scientific">Cuscuta campestris</name>
    <dbReference type="NCBI Taxonomy" id="132261"/>
    <lineage>
        <taxon>Eukaryota</taxon>
        <taxon>Viridiplantae</taxon>
        <taxon>Streptophyta</taxon>
        <taxon>Embryophyta</taxon>
        <taxon>Tracheophyta</taxon>
        <taxon>Spermatophyta</taxon>
        <taxon>Magnoliopsida</taxon>
        <taxon>eudicotyledons</taxon>
        <taxon>Gunneridae</taxon>
        <taxon>Pentapetalae</taxon>
        <taxon>asterids</taxon>
        <taxon>lamiids</taxon>
        <taxon>Solanales</taxon>
        <taxon>Convolvulaceae</taxon>
        <taxon>Cuscuteae</taxon>
        <taxon>Cuscuta</taxon>
        <taxon>Cuscuta subgen. Grammica</taxon>
        <taxon>Cuscuta sect. Cleistogrammica</taxon>
    </lineage>
</organism>
<comment type="similarity">
    <text evidence="3">Belongs to the PMEI family.</text>
</comment>
<keyword evidence="1 5" id="KW-0732">Signal</keyword>
<dbReference type="SUPFAM" id="SSF101148">
    <property type="entry name" value="Plant invertase/pectin methylesterase inhibitor"/>
    <property type="match status" value="1"/>
</dbReference>
<dbReference type="GO" id="GO:0005576">
    <property type="term" value="C:extracellular region"/>
    <property type="evidence" value="ECO:0007669"/>
    <property type="project" value="UniProtKB-ARBA"/>
</dbReference>
<evidence type="ECO:0000313" key="8">
    <source>
        <dbReference type="Proteomes" id="UP000595140"/>
    </source>
</evidence>
<gene>
    <name evidence="7" type="ORF">CCAM_LOCUS8090</name>
</gene>
<keyword evidence="8" id="KW-1185">Reference proteome</keyword>
<dbReference type="Gene3D" id="1.20.140.40">
    <property type="entry name" value="Invertase/pectin methylesterase inhibitor family protein"/>
    <property type="match status" value="1"/>
</dbReference>
<feature type="region of interest" description="Disordered" evidence="4">
    <location>
        <begin position="1"/>
        <end position="20"/>
    </location>
</feature>
<name>A0A484KQU8_9ASTE</name>
<feature type="compositionally biased region" description="Basic residues" evidence="4">
    <location>
        <begin position="1"/>
        <end position="11"/>
    </location>
</feature>